<feature type="compositionally biased region" description="Polar residues" evidence="1">
    <location>
        <begin position="159"/>
        <end position="180"/>
    </location>
</feature>
<keyword evidence="2" id="KW-0812">Transmembrane</keyword>
<dbReference type="AlphaFoldDB" id="A0A369J350"/>
<dbReference type="STRING" id="39966.A0A369J350"/>
<dbReference type="InterPro" id="IPR036028">
    <property type="entry name" value="SH3-like_dom_sf"/>
</dbReference>
<feature type="region of interest" description="Disordered" evidence="1">
    <location>
        <begin position="27"/>
        <end position="61"/>
    </location>
</feature>
<name>A0A369J350_HYPMA</name>
<sequence>MHLSRHPSDYADALRCGRFYQEAQGGTANVNAKRSNENTNANANANASANGTANGKANGNGNTRRTILNATSGATGLGSGTGGGVTTASAISESTTGSGDAVTISSSSSSDFHFSHDDLNTDSDTGPQVANAGINPTQTADGGGGVRSATIFGEHPIVSSPTASLGPNNPSGLSASLPRNSHSDDDNRIPTGTIAAMTVVISAIIFFGVLIVLFGKRYIARRRERRNQTWGRAANWRDKHSAPSSRITRTSTNISFATVPNDGRPSRLTDELGFLTTFPMAEIRRDSTSQFVNDQSFVSDIAANNAQSTVALRTSITSIPSSTSDGYSQYLVDVHSGLFGSSERRTLFTPPSESLPFFAPAHSRNQAGSWSESESFHTHDRTTSITLATSTNASGSSARTIPPASAMPPSDPFTETLLSRLEELVTVETIKRSFEPSRPDELRVSIDDNVKVLQVFDDGWAMVEKIPPFDEALWMDEHTSSGPIRGVIPVNCWAIEDPPPLFDESAVPHVGAWA</sequence>
<keyword evidence="4" id="KW-1185">Reference proteome</keyword>
<feature type="compositionally biased region" description="Polar residues" evidence="1">
    <location>
        <begin position="388"/>
        <end position="399"/>
    </location>
</feature>
<feature type="transmembrane region" description="Helical" evidence="2">
    <location>
        <begin position="194"/>
        <end position="215"/>
    </location>
</feature>
<dbReference type="OrthoDB" id="5340910at2759"/>
<proteinExistence type="predicted"/>
<dbReference type="InParanoid" id="A0A369J350"/>
<gene>
    <name evidence="3" type="ORF">Hypma_016521</name>
</gene>
<dbReference type="SUPFAM" id="SSF50044">
    <property type="entry name" value="SH3-domain"/>
    <property type="match status" value="1"/>
</dbReference>
<keyword evidence="2" id="KW-1133">Transmembrane helix</keyword>
<evidence type="ECO:0000256" key="1">
    <source>
        <dbReference type="SAM" id="MobiDB-lite"/>
    </source>
</evidence>
<protein>
    <recommendedName>
        <fullName evidence="5">SH3 domain-containing protein</fullName>
    </recommendedName>
</protein>
<feature type="compositionally biased region" description="Low complexity" evidence="1">
    <location>
        <begin position="37"/>
        <end position="61"/>
    </location>
</feature>
<reference evidence="3" key="1">
    <citation type="submission" date="2018-04" db="EMBL/GenBank/DDBJ databases">
        <title>Whole genome sequencing of Hypsizygus marmoreus.</title>
        <authorList>
            <person name="Choi I.-G."/>
            <person name="Min B."/>
            <person name="Kim J.-G."/>
            <person name="Kim S."/>
            <person name="Oh Y.-L."/>
            <person name="Kong W.-S."/>
            <person name="Park H."/>
            <person name="Jeong J."/>
            <person name="Song E.-S."/>
        </authorList>
    </citation>
    <scope>NUCLEOTIDE SEQUENCE [LARGE SCALE GENOMIC DNA]</scope>
    <source>
        <strain evidence="3">51987-8</strain>
    </source>
</reference>
<feature type="region of interest" description="Disordered" evidence="1">
    <location>
        <begin position="388"/>
        <end position="409"/>
    </location>
</feature>
<evidence type="ECO:0008006" key="5">
    <source>
        <dbReference type="Google" id="ProtNLM"/>
    </source>
</evidence>
<keyword evidence="2" id="KW-0472">Membrane</keyword>
<evidence type="ECO:0000256" key="2">
    <source>
        <dbReference type="SAM" id="Phobius"/>
    </source>
</evidence>
<dbReference type="EMBL" id="LUEZ02000096">
    <property type="protein sequence ID" value="RDB14815.1"/>
    <property type="molecule type" value="Genomic_DNA"/>
</dbReference>
<feature type="compositionally biased region" description="Polar residues" evidence="1">
    <location>
        <begin position="122"/>
        <end position="140"/>
    </location>
</feature>
<organism evidence="3 4">
    <name type="scientific">Hypsizygus marmoreus</name>
    <name type="common">White beech mushroom</name>
    <name type="synonym">Agaricus marmoreus</name>
    <dbReference type="NCBI Taxonomy" id="39966"/>
    <lineage>
        <taxon>Eukaryota</taxon>
        <taxon>Fungi</taxon>
        <taxon>Dikarya</taxon>
        <taxon>Basidiomycota</taxon>
        <taxon>Agaricomycotina</taxon>
        <taxon>Agaricomycetes</taxon>
        <taxon>Agaricomycetidae</taxon>
        <taxon>Agaricales</taxon>
        <taxon>Tricholomatineae</taxon>
        <taxon>Lyophyllaceae</taxon>
        <taxon>Hypsizygus</taxon>
    </lineage>
</organism>
<dbReference type="Proteomes" id="UP000076154">
    <property type="component" value="Unassembled WGS sequence"/>
</dbReference>
<evidence type="ECO:0000313" key="3">
    <source>
        <dbReference type="EMBL" id="RDB14815.1"/>
    </source>
</evidence>
<feature type="region of interest" description="Disordered" evidence="1">
    <location>
        <begin position="120"/>
        <end position="186"/>
    </location>
</feature>
<accession>A0A369J350</accession>
<evidence type="ECO:0000313" key="4">
    <source>
        <dbReference type="Proteomes" id="UP000076154"/>
    </source>
</evidence>
<comment type="caution">
    <text evidence="3">The sequence shown here is derived from an EMBL/GenBank/DDBJ whole genome shotgun (WGS) entry which is preliminary data.</text>
</comment>